<keyword evidence="3 5" id="KW-1133">Transmembrane helix</keyword>
<dbReference type="Proteomes" id="UP000034034">
    <property type="component" value="Chromosome"/>
</dbReference>
<feature type="transmembrane region" description="Helical" evidence="5">
    <location>
        <begin position="6"/>
        <end position="25"/>
    </location>
</feature>
<evidence type="ECO:0000256" key="5">
    <source>
        <dbReference type="SAM" id="Phobius"/>
    </source>
</evidence>
<reference evidence="6" key="1">
    <citation type="submission" date="2019-08" db="EMBL/GenBank/DDBJ databases">
        <title>Complete genome sequence of a mangrove-derived Streptomyces xiamenensis.</title>
        <authorList>
            <person name="Xu J."/>
        </authorList>
    </citation>
    <scope>NUCLEOTIDE SEQUENCE</scope>
    <source>
        <strain evidence="6">318</strain>
    </source>
</reference>
<sequence>MTVAYWIVAALLAVFYLYAGGKKIAQSQEQLRPMMGWVDRVPMPAVRTIGTLEVLGAVGLILPPLTGVAPWLAFASAIGLFLVQVGGIVVHLSRGEARLIGLNIGLLVAAGAAGGLGTVWL</sequence>
<dbReference type="GO" id="GO:0016020">
    <property type="term" value="C:membrane"/>
    <property type="evidence" value="ECO:0007669"/>
    <property type="project" value="UniProtKB-SubCell"/>
</dbReference>
<dbReference type="HOGENOM" id="CLU_126433_0_1_11"/>
<evidence type="ECO:0000256" key="2">
    <source>
        <dbReference type="ARBA" id="ARBA00022692"/>
    </source>
</evidence>
<feature type="transmembrane region" description="Helical" evidence="5">
    <location>
        <begin position="45"/>
        <end position="65"/>
    </location>
</feature>
<dbReference type="Pfam" id="PF13564">
    <property type="entry name" value="DoxX_2"/>
    <property type="match status" value="1"/>
</dbReference>
<comment type="subcellular location">
    <subcellularLocation>
        <location evidence="1">Membrane</location>
        <topology evidence="1">Multi-pass membrane protein</topology>
    </subcellularLocation>
</comment>
<proteinExistence type="predicted"/>
<keyword evidence="4 5" id="KW-0472">Membrane</keyword>
<evidence type="ECO:0000256" key="3">
    <source>
        <dbReference type="ARBA" id="ARBA00022989"/>
    </source>
</evidence>
<protein>
    <submittedName>
        <fullName evidence="6">Integral membrane protein</fullName>
    </submittedName>
</protein>
<dbReference type="PATRIC" id="fig|408015.6.peg.3554"/>
<dbReference type="InterPro" id="IPR032808">
    <property type="entry name" value="DoxX"/>
</dbReference>
<dbReference type="STRING" id="408015.SXIM_35060"/>
<dbReference type="EMBL" id="CP009922">
    <property type="protein sequence ID" value="AKG44890.1"/>
    <property type="molecule type" value="Genomic_DNA"/>
</dbReference>
<evidence type="ECO:0000313" key="6">
    <source>
        <dbReference type="EMBL" id="AKG44890.1"/>
    </source>
</evidence>
<feature type="transmembrane region" description="Helical" evidence="5">
    <location>
        <begin position="99"/>
        <end position="120"/>
    </location>
</feature>
<dbReference type="KEGG" id="sxi:SXIM_35060"/>
<dbReference type="AlphaFoldDB" id="A0A0F7FXP8"/>
<evidence type="ECO:0000256" key="1">
    <source>
        <dbReference type="ARBA" id="ARBA00004141"/>
    </source>
</evidence>
<feature type="transmembrane region" description="Helical" evidence="5">
    <location>
        <begin position="71"/>
        <end position="92"/>
    </location>
</feature>
<accession>A0A0F7FXP8</accession>
<keyword evidence="7" id="KW-1185">Reference proteome</keyword>
<keyword evidence="2 5" id="KW-0812">Transmembrane</keyword>
<evidence type="ECO:0000313" key="7">
    <source>
        <dbReference type="Proteomes" id="UP000034034"/>
    </source>
</evidence>
<name>A0A0F7FXP8_9ACTN</name>
<gene>
    <name evidence="6" type="ORF">SXIM_35060</name>
</gene>
<organism evidence="6 7">
    <name type="scientific">Streptomyces xiamenensis</name>
    <dbReference type="NCBI Taxonomy" id="408015"/>
    <lineage>
        <taxon>Bacteria</taxon>
        <taxon>Bacillati</taxon>
        <taxon>Actinomycetota</taxon>
        <taxon>Actinomycetes</taxon>
        <taxon>Kitasatosporales</taxon>
        <taxon>Streptomycetaceae</taxon>
        <taxon>Streptomyces</taxon>
    </lineage>
</organism>
<dbReference type="RefSeq" id="WP_046724633.1">
    <property type="nucleotide sequence ID" value="NZ_CP009922.3"/>
</dbReference>
<evidence type="ECO:0000256" key="4">
    <source>
        <dbReference type="ARBA" id="ARBA00023136"/>
    </source>
</evidence>